<keyword evidence="15" id="KW-0548">Nucleotidyltransferase</keyword>
<dbReference type="PANTHER" id="PTHR10953:SF102">
    <property type="entry name" value="ADENYLYLTRANSFERASE AND SULFURTRANSFERASE MOCS3"/>
    <property type="match status" value="1"/>
</dbReference>
<feature type="domain" description="THIF-type NAD/FAD binding fold" evidence="14">
    <location>
        <begin position="9"/>
        <end position="243"/>
    </location>
</feature>
<dbReference type="GO" id="GO:0005524">
    <property type="term" value="F:ATP binding"/>
    <property type="evidence" value="ECO:0007669"/>
    <property type="project" value="UniProtKB-KW"/>
</dbReference>
<dbReference type="GO" id="GO:0008641">
    <property type="term" value="F:ubiquitin-like modifier activating enzyme activity"/>
    <property type="evidence" value="ECO:0007669"/>
    <property type="project" value="InterPro"/>
</dbReference>
<gene>
    <name evidence="15" type="ORF">DKT75_14220</name>
</gene>
<dbReference type="EMBL" id="QGKL01000039">
    <property type="protein sequence ID" value="PWQ94452.1"/>
    <property type="molecule type" value="Genomic_DNA"/>
</dbReference>
<dbReference type="InterPro" id="IPR035985">
    <property type="entry name" value="Ubiquitin-activating_enz"/>
</dbReference>
<dbReference type="NCBIfam" id="NF004281">
    <property type="entry name" value="PRK05690.1"/>
    <property type="match status" value="1"/>
</dbReference>
<dbReference type="Gene3D" id="3.40.50.720">
    <property type="entry name" value="NAD(P)-binding Rossmann-like Domain"/>
    <property type="match status" value="1"/>
</dbReference>
<protein>
    <recommendedName>
        <fullName evidence="10">Molybdopterin-synthase adenylyltransferase</fullName>
        <ecNumber evidence="9">2.7.7.80</ecNumber>
    </recommendedName>
    <alternativeName>
        <fullName evidence="13">MoaD protein adenylase</fullName>
    </alternativeName>
    <alternativeName>
        <fullName evidence="11">Molybdopterin-converting factor subunit 1 adenylase</fullName>
    </alternativeName>
    <alternativeName>
        <fullName evidence="12">Sulfur carrier protein MoaD adenylyltransferase</fullName>
    </alternativeName>
</protein>
<accession>A0A317CE98</accession>
<evidence type="ECO:0000256" key="12">
    <source>
        <dbReference type="ARBA" id="ARBA00075328"/>
    </source>
</evidence>
<dbReference type="PANTHER" id="PTHR10953">
    <property type="entry name" value="UBIQUITIN-ACTIVATING ENZYME E1"/>
    <property type="match status" value="1"/>
</dbReference>
<evidence type="ECO:0000256" key="11">
    <source>
        <dbReference type="ARBA" id="ARBA00075110"/>
    </source>
</evidence>
<dbReference type="Proteomes" id="UP000245506">
    <property type="component" value="Unassembled WGS sequence"/>
</dbReference>
<comment type="caution">
    <text evidence="15">The sequence shown here is derived from an EMBL/GenBank/DDBJ whole genome shotgun (WGS) entry which is preliminary data.</text>
</comment>
<dbReference type="GO" id="GO:0061605">
    <property type="term" value="F:molybdopterin-synthase adenylyltransferase activity"/>
    <property type="evidence" value="ECO:0007669"/>
    <property type="project" value="UniProtKB-EC"/>
</dbReference>
<keyword evidence="5" id="KW-0067">ATP-binding</keyword>
<proteinExistence type="inferred from homology"/>
<dbReference type="OrthoDB" id="9804286at2"/>
<name>A0A317CE98_9GAMM</name>
<dbReference type="FunFam" id="3.40.50.720:FF:000033">
    <property type="entry name" value="Adenylyltransferase and sulfurtransferase MOCS3"/>
    <property type="match status" value="1"/>
</dbReference>
<comment type="similarity">
    <text evidence="2">Belongs to the HesA/MoeB/ThiF family.</text>
</comment>
<organism evidence="15 16">
    <name type="scientific">Leucothrix arctica</name>
    <dbReference type="NCBI Taxonomy" id="1481894"/>
    <lineage>
        <taxon>Bacteria</taxon>
        <taxon>Pseudomonadati</taxon>
        <taxon>Pseudomonadota</taxon>
        <taxon>Gammaproteobacteria</taxon>
        <taxon>Thiotrichales</taxon>
        <taxon>Thiotrichaceae</taxon>
        <taxon>Leucothrix</taxon>
    </lineage>
</organism>
<dbReference type="SUPFAM" id="SSF69572">
    <property type="entry name" value="Activating enzymes of the ubiquitin-like proteins"/>
    <property type="match status" value="1"/>
</dbReference>
<evidence type="ECO:0000256" key="3">
    <source>
        <dbReference type="ARBA" id="ARBA00022679"/>
    </source>
</evidence>
<dbReference type="RefSeq" id="WP_109824101.1">
    <property type="nucleotide sequence ID" value="NZ_QGKL01000039.1"/>
</dbReference>
<dbReference type="CDD" id="cd00757">
    <property type="entry name" value="ThiF_MoeB_HesA_family"/>
    <property type="match status" value="1"/>
</dbReference>
<keyword evidence="16" id="KW-1185">Reference proteome</keyword>
<comment type="catalytic activity">
    <reaction evidence="6">
        <text>[molybdopterin-synthase sulfur-carrier protein]-C-terminal Gly-Gly + ATP + H(+) = [molybdopterin-synthase sulfur-carrier protein]-C-terminal Gly-Gly-AMP + diphosphate</text>
        <dbReference type="Rhea" id="RHEA:43616"/>
        <dbReference type="Rhea" id="RHEA-COMP:12159"/>
        <dbReference type="Rhea" id="RHEA-COMP:12202"/>
        <dbReference type="ChEBI" id="CHEBI:15378"/>
        <dbReference type="ChEBI" id="CHEBI:30616"/>
        <dbReference type="ChEBI" id="CHEBI:33019"/>
        <dbReference type="ChEBI" id="CHEBI:90618"/>
        <dbReference type="ChEBI" id="CHEBI:90778"/>
        <dbReference type="EC" id="2.7.7.80"/>
    </reaction>
</comment>
<dbReference type="Pfam" id="PF00899">
    <property type="entry name" value="ThiF"/>
    <property type="match status" value="1"/>
</dbReference>
<dbReference type="InterPro" id="IPR045886">
    <property type="entry name" value="ThiF/MoeB/HesA"/>
</dbReference>
<evidence type="ECO:0000256" key="8">
    <source>
        <dbReference type="ARBA" id="ARBA00063809"/>
    </source>
</evidence>
<comment type="pathway">
    <text evidence="1">Cofactor biosynthesis; molybdopterin biosynthesis.</text>
</comment>
<reference evidence="15 16" key="1">
    <citation type="submission" date="2018-05" db="EMBL/GenBank/DDBJ databases">
        <title>Leucothrix arctica sp. nov., isolated from Arctic seawater.</title>
        <authorList>
            <person name="Choi A."/>
            <person name="Baek K."/>
        </authorList>
    </citation>
    <scope>NUCLEOTIDE SEQUENCE [LARGE SCALE GENOMIC DNA]</scope>
    <source>
        <strain evidence="15 16">IMCC9719</strain>
    </source>
</reference>
<evidence type="ECO:0000256" key="5">
    <source>
        <dbReference type="ARBA" id="ARBA00022840"/>
    </source>
</evidence>
<keyword evidence="4" id="KW-0547">Nucleotide-binding</keyword>
<evidence type="ECO:0000256" key="10">
    <source>
        <dbReference type="ARBA" id="ARBA00073635"/>
    </source>
</evidence>
<dbReference type="GO" id="GO:0005829">
    <property type="term" value="C:cytosol"/>
    <property type="evidence" value="ECO:0007669"/>
    <property type="project" value="TreeGrafter"/>
</dbReference>
<evidence type="ECO:0000256" key="9">
    <source>
        <dbReference type="ARBA" id="ARBA00066884"/>
    </source>
</evidence>
<dbReference type="AlphaFoldDB" id="A0A317CE98"/>
<evidence type="ECO:0000256" key="13">
    <source>
        <dbReference type="ARBA" id="ARBA00078531"/>
    </source>
</evidence>
<dbReference type="EC" id="2.7.7.80" evidence="9"/>
<dbReference type="GO" id="GO:0008146">
    <property type="term" value="F:sulfotransferase activity"/>
    <property type="evidence" value="ECO:0007669"/>
    <property type="project" value="TreeGrafter"/>
</dbReference>
<sequence length="249" mass="27092">MTPEQRARYDRQIRLPAITEVGQQKLLDANVLIIGMGGLGSPVAMYLAAAGVGHLTLSDFDVVESSNLQRQVIHTEQTVGQLKVDSAKAFIKSLSPQTNITTIDHELSDNELLEQVRRADVVVDCTDNFPSRFELNRACIKAQKPLVSGAAIRQEGQVTTFDSSDKNSPCYNCLYPDTGVESASCSMEGVVAPVVGIIGTMQAQETINVLLGRPALVGRLLLLDAQHLEWQRMKLTKNPNCPACSTTQI</sequence>
<comment type="function">
    <text evidence="7">Catalyzes the adenylation by ATP of the carboxyl group of the C-terminal glycine of sulfur carrier protein MoaD.</text>
</comment>
<evidence type="ECO:0000259" key="14">
    <source>
        <dbReference type="Pfam" id="PF00899"/>
    </source>
</evidence>
<evidence type="ECO:0000313" key="15">
    <source>
        <dbReference type="EMBL" id="PWQ94452.1"/>
    </source>
</evidence>
<dbReference type="GO" id="GO:0004792">
    <property type="term" value="F:thiosulfate-cyanide sulfurtransferase activity"/>
    <property type="evidence" value="ECO:0007669"/>
    <property type="project" value="TreeGrafter"/>
</dbReference>
<keyword evidence="3 15" id="KW-0808">Transferase</keyword>
<evidence type="ECO:0000313" key="16">
    <source>
        <dbReference type="Proteomes" id="UP000245506"/>
    </source>
</evidence>
<comment type="subunit">
    <text evidence="8">Homodimer. Forms a stable heterotetrameric complex of 2 MoeB and 2 MoaD during adenylation of MoaD.</text>
</comment>
<dbReference type="InterPro" id="IPR000594">
    <property type="entry name" value="ThiF_NAD_FAD-bd"/>
</dbReference>
<evidence type="ECO:0000256" key="7">
    <source>
        <dbReference type="ARBA" id="ARBA00055169"/>
    </source>
</evidence>
<evidence type="ECO:0000256" key="6">
    <source>
        <dbReference type="ARBA" id="ARBA00052218"/>
    </source>
</evidence>
<evidence type="ECO:0000256" key="1">
    <source>
        <dbReference type="ARBA" id="ARBA00005046"/>
    </source>
</evidence>
<evidence type="ECO:0000256" key="2">
    <source>
        <dbReference type="ARBA" id="ARBA00009919"/>
    </source>
</evidence>
<evidence type="ECO:0000256" key="4">
    <source>
        <dbReference type="ARBA" id="ARBA00022741"/>
    </source>
</evidence>